<proteinExistence type="predicted"/>
<reference evidence="1 2" key="1">
    <citation type="submission" date="2018-06" db="EMBL/GenBank/DDBJ databases">
        <authorList>
            <consortium name="Pathogen Informatics"/>
            <person name="Doyle S."/>
        </authorList>
    </citation>
    <scope>NUCLEOTIDE SEQUENCE [LARGE SCALE GENOMIC DNA]</scope>
    <source>
        <strain evidence="1 2">NCTC11370</strain>
    </source>
</reference>
<sequence>METYVVSVYLRYNDTERLSVLGAKIIVKKFIITLIGLLLSNSYYGIAIAGNSHHHAMKNPSKNSSKSQQSATMRLSIQRIIEKKDKKLVFLKLSKTTNNNPVTLNDLVEAHTQKIHLLIIDDNLMDYSHVHPVETTTPGVYQFEWQPILKNASYRAWADLLPANTKIQEYIIADFPSPKNIKGLGGHIDHQPLFESTVDGYQFKLSFDKTPLQVGQPAMGKIDIVDAKGNPVHTLEPIMGAYAHIVGFNEDFKTVTHVHPMGKEPQNKAERGGPELQFHIEPNKAGFIKLFTQVQIDGKTLFASFGIPVKIQ</sequence>
<accession>A0A377GBB9</accession>
<gene>
    <name evidence="1" type="ORF">NCTC11370_02190</name>
</gene>
<evidence type="ECO:0000313" key="1">
    <source>
        <dbReference type="EMBL" id="STO22106.1"/>
    </source>
</evidence>
<dbReference type="EMBL" id="UGGT01000001">
    <property type="protein sequence ID" value="STO22106.1"/>
    <property type="molecule type" value="Genomic_DNA"/>
</dbReference>
<organism evidence="1 2">
    <name type="scientific">Fluoribacter dumoffii</name>
    <dbReference type="NCBI Taxonomy" id="463"/>
    <lineage>
        <taxon>Bacteria</taxon>
        <taxon>Pseudomonadati</taxon>
        <taxon>Pseudomonadota</taxon>
        <taxon>Gammaproteobacteria</taxon>
        <taxon>Legionellales</taxon>
        <taxon>Legionellaceae</taxon>
        <taxon>Fluoribacter</taxon>
    </lineage>
</organism>
<dbReference type="STRING" id="1094715.GCA_000236165_02038"/>
<dbReference type="Proteomes" id="UP000254554">
    <property type="component" value="Unassembled WGS sequence"/>
</dbReference>
<name>A0A377GBB9_9GAMM</name>
<dbReference type="AlphaFoldDB" id="A0A377GBB9"/>
<keyword evidence="2" id="KW-1185">Reference proteome</keyword>
<protein>
    <recommendedName>
        <fullName evidence="3">Secreted protein</fullName>
    </recommendedName>
</protein>
<evidence type="ECO:0000313" key="2">
    <source>
        <dbReference type="Proteomes" id="UP000254554"/>
    </source>
</evidence>
<evidence type="ECO:0008006" key="3">
    <source>
        <dbReference type="Google" id="ProtNLM"/>
    </source>
</evidence>